<dbReference type="Proteomes" id="UP001301769">
    <property type="component" value="Unassembled WGS sequence"/>
</dbReference>
<keyword evidence="2" id="KW-1185">Reference proteome</keyword>
<comment type="caution">
    <text evidence="1">The sequence shown here is derived from an EMBL/GenBank/DDBJ whole genome shotgun (WGS) entry which is preliminary data.</text>
</comment>
<name>A0AAN6XT24_9PEZI</name>
<gene>
    <name evidence="1" type="ORF">QBC37DRAFT_300935</name>
</gene>
<evidence type="ECO:0000313" key="2">
    <source>
        <dbReference type="Proteomes" id="UP001301769"/>
    </source>
</evidence>
<dbReference type="EMBL" id="MU858429">
    <property type="protein sequence ID" value="KAK4206374.1"/>
    <property type="molecule type" value="Genomic_DNA"/>
</dbReference>
<proteinExistence type="predicted"/>
<sequence length="109" mass="12451">LLKENELQGIAFDFEDAKLIGSSENDIEVEWYRKSSSRERLNHAEWETESVIPATHDRSNYEDLAKIEAFSKETPMFCSLTTLGDDVDLLEFIEEHAKAAGLKVDMELV</sequence>
<reference evidence="1" key="1">
    <citation type="journal article" date="2023" name="Mol. Phylogenet. Evol.">
        <title>Genome-scale phylogeny and comparative genomics of the fungal order Sordariales.</title>
        <authorList>
            <person name="Hensen N."/>
            <person name="Bonometti L."/>
            <person name="Westerberg I."/>
            <person name="Brannstrom I.O."/>
            <person name="Guillou S."/>
            <person name="Cros-Aarteil S."/>
            <person name="Calhoun S."/>
            <person name="Haridas S."/>
            <person name="Kuo A."/>
            <person name="Mondo S."/>
            <person name="Pangilinan J."/>
            <person name="Riley R."/>
            <person name="LaButti K."/>
            <person name="Andreopoulos B."/>
            <person name="Lipzen A."/>
            <person name="Chen C."/>
            <person name="Yan M."/>
            <person name="Daum C."/>
            <person name="Ng V."/>
            <person name="Clum A."/>
            <person name="Steindorff A."/>
            <person name="Ohm R.A."/>
            <person name="Martin F."/>
            <person name="Silar P."/>
            <person name="Natvig D.O."/>
            <person name="Lalanne C."/>
            <person name="Gautier V."/>
            <person name="Ament-Velasquez S.L."/>
            <person name="Kruys A."/>
            <person name="Hutchinson M.I."/>
            <person name="Powell A.J."/>
            <person name="Barry K."/>
            <person name="Miller A.N."/>
            <person name="Grigoriev I.V."/>
            <person name="Debuchy R."/>
            <person name="Gladieux P."/>
            <person name="Hiltunen Thoren M."/>
            <person name="Johannesson H."/>
        </authorList>
    </citation>
    <scope>NUCLEOTIDE SEQUENCE</scope>
    <source>
        <strain evidence="1">PSN293</strain>
    </source>
</reference>
<reference evidence="1" key="2">
    <citation type="submission" date="2023-05" db="EMBL/GenBank/DDBJ databases">
        <authorList>
            <consortium name="Lawrence Berkeley National Laboratory"/>
            <person name="Steindorff A."/>
            <person name="Hensen N."/>
            <person name="Bonometti L."/>
            <person name="Westerberg I."/>
            <person name="Brannstrom I.O."/>
            <person name="Guillou S."/>
            <person name="Cros-Aarteil S."/>
            <person name="Calhoun S."/>
            <person name="Haridas S."/>
            <person name="Kuo A."/>
            <person name="Mondo S."/>
            <person name="Pangilinan J."/>
            <person name="Riley R."/>
            <person name="Labutti K."/>
            <person name="Andreopoulos B."/>
            <person name="Lipzen A."/>
            <person name="Chen C."/>
            <person name="Yanf M."/>
            <person name="Daum C."/>
            <person name="Ng V."/>
            <person name="Clum A."/>
            <person name="Ohm R."/>
            <person name="Martin F."/>
            <person name="Silar P."/>
            <person name="Natvig D."/>
            <person name="Lalanne C."/>
            <person name="Gautier V."/>
            <person name="Ament-Velasquez S.L."/>
            <person name="Kruys A."/>
            <person name="Hutchinson M.I."/>
            <person name="Powell A.J."/>
            <person name="Barry K."/>
            <person name="Miller A.N."/>
            <person name="Grigoriev I.V."/>
            <person name="Debuchy R."/>
            <person name="Gladieux P."/>
            <person name="Thoren M.H."/>
            <person name="Johannesson H."/>
        </authorList>
    </citation>
    <scope>NUCLEOTIDE SEQUENCE</scope>
    <source>
        <strain evidence="1">PSN293</strain>
    </source>
</reference>
<protein>
    <submittedName>
        <fullName evidence="1">Uncharacterized protein</fullName>
    </submittedName>
</protein>
<feature type="non-terminal residue" evidence="1">
    <location>
        <position position="1"/>
    </location>
</feature>
<accession>A0AAN6XT24</accession>
<organism evidence="1 2">
    <name type="scientific">Rhypophila decipiens</name>
    <dbReference type="NCBI Taxonomy" id="261697"/>
    <lineage>
        <taxon>Eukaryota</taxon>
        <taxon>Fungi</taxon>
        <taxon>Dikarya</taxon>
        <taxon>Ascomycota</taxon>
        <taxon>Pezizomycotina</taxon>
        <taxon>Sordariomycetes</taxon>
        <taxon>Sordariomycetidae</taxon>
        <taxon>Sordariales</taxon>
        <taxon>Naviculisporaceae</taxon>
        <taxon>Rhypophila</taxon>
    </lineage>
</organism>
<dbReference type="AlphaFoldDB" id="A0AAN6XT24"/>
<evidence type="ECO:0000313" key="1">
    <source>
        <dbReference type="EMBL" id="KAK4206374.1"/>
    </source>
</evidence>